<proteinExistence type="predicted"/>
<evidence type="ECO:0000313" key="1">
    <source>
        <dbReference type="EMBL" id="VFU32443.1"/>
    </source>
</evidence>
<dbReference type="EMBL" id="CAADRP010000785">
    <property type="protein sequence ID" value="VFU32443.1"/>
    <property type="molecule type" value="Genomic_DNA"/>
</dbReference>
<reference evidence="1" key="1">
    <citation type="submission" date="2019-03" db="EMBL/GenBank/DDBJ databases">
        <authorList>
            <person name="Mank J."/>
            <person name="Almeida P."/>
        </authorList>
    </citation>
    <scope>NUCLEOTIDE SEQUENCE</scope>
    <source>
        <strain evidence="1">78183</strain>
    </source>
</reference>
<dbReference type="AlphaFoldDB" id="A0A6N2KWU3"/>
<name>A0A6N2KWU3_SALVM</name>
<dbReference type="Pfam" id="PF03140">
    <property type="entry name" value="DUF247"/>
    <property type="match status" value="1"/>
</dbReference>
<accession>A0A6N2KWU3</accession>
<gene>
    <name evidence="1" type="ORF">SVIM_LOCUS141708</name>
</gene>
<organism evidence="1">
    <name type="scientific">Salix viminalis</name>
    <name type="common">Common osier</name>
    <name type="synonym">Basket willow</name>
    <dbReference type="NCBI Taxonomy" id="40686"/>
    <lineage>
        <taxon>Eukaryota</taxon>
        <taxon>Viridiplantae</taxon>
        <taxon>Streptophyta</taxon>
        <taxon>Embryophyta</taxon>
        <taxon>Tracheophyta</taxon>
        <taxon>Spermatophyta</taxon>
        <taxon>Magnoliopsida</taxon>
        <taxon>eudicotyledons</taxon>
        <taxon>Gunneridae</taxon>
        <taxon>Pentapetalae</taxon>
        <taxon>rosids</taxon>
        <taxon>fabids</taxon>
        <taxon>Malpighiales</taxon>
        <taxon>Salicaceae</taxon>
        <taxon>Saliceae</taxon>
        <taxon>Salix</taxon>
    </lineage>
</organism>
<dbReference type="InterPro" id="IPR004158">
    <property type="entry name" value="DUF247_pln"/>
</dbReference>
<dbReference type="PANTHER" id="PTHR31170:SF24">
    <property type="match status" value="1"/>
</dbReference>
<dbReference type="PANTHER" id="PTHR31170">
    <property type="entry name" value="BNAC04G53230D PROTEIN"/>
    <property type="match status" value="1"/>
</dbReference>
<sequence length="159" mass="18454">MLRKAGVKFQKTEDKCVLNVRFEKGVLKIPTLEVRDSLERLVRNVMAWEQCSKPFMDHLINTAEDVDLLIEEGIIINWLGDSKSVSRLMNNLSQRSETTSYYSDICRKLNKHYENPWNRSKATLKLVYFSNLWRGTELCCSFPSNLTLLQTITSLKSAF</sequence>
<protein>
    <submittedName>
        <fullName evidence="1">Uncharacterized protein</fullName>
    </submittedName>
</protein>